<evidence type="ECO:0000256" key="1">
    <source>
        <dbReference type="ARBA" id="ARBA00023015"/>
    </source>
</evidence>
<keyword evidence="1" id="KW-0805">Transcription regulation</keyword>
<dbReference type="PROSITE" id="PS50987">
    <property type="entry name" value="HTH_ARSR_2"/>
    <property type="match status" value="1"/>
</dbReference>
<dbReference type="InterPro" id="IPR011991">
    <property type="entry name" value="ArsR-like_HTH"/>
</dbReference>
<reference evidence="5 6" key="1">
    <citation type="submission" date="2016-03" db="EMBL/GenBank/DDBJ databases">
        <authorList>
            <person name="Ploux O."/>
        </authorList>
    </citation>
    <scope>NUCLEOTIDE SEQUENCE [LARGE SCALE GENOMIC DNA]</scope>
    <source>
        <strain evidence="5 6">LPB0076</strain>
    </source>
</reference>
<feature type="domain" description="HTH arsR-type" evidence="4">
    <location>
        <begin position="1"/>
        <end position="86"/>
    </location>
</feature>
<evidence type="ECO:0000313" key="6">
    <source>
        <dbReference type="Proteomes" id="UP000093510"/>
    </source>
</evidence>
<keyword evidence="6" id="KW-1185">Reference proteome</keyword>
<comment type="caution">
    <text evidence="5">The sequence shown here is derived from an EMBL/GenBank/DDBJ whole genome shotgun (WGS) entry which is preliminary data.</text>
</comment>
<dbReference type="AlphaFoldDB" id="A0A1B9E909"/>
<keyword evidence="3" id="KW-0804">Transcription</keyword>
<dbReference type="GO" id="GO:0003677">
    <property type="term" value="F:DNA binding"/>
    <property type="evidence" value="ECO:0007669"/>
    <property type="project" value="UniProtKB-KW"/>
</dbReference>
<dbReference type="SUPFAM" id="SSF46785">
    <property type="entry name" value="Winged helix' DNA-binding domain"/>
    <property type="match status" value="1"/>
</dbReference>
<dbReference type="CDD" id="cd00090">
    <property type="entry name" value="HTH_ARSR"/>
    <property type="match status" value="1"/>
</dbReference>
<dbReference type="PRINTS" id="PR00778">
    <property type="entry name" value="HTHARSR"/>
</dbReference>
<proteinExistence type="predicted"/>
<dbReference type="NCBIfam" id="NF033789">
    <property type="entry name" value="repress_SdpR"/>
    <property type="match status" value="1"/>
</dbReference>
<dbReference type="InterPro" id="IPR036390">
    <property type="entry name" value="WH_DNA-bd_sf"/>
</dbReference>
<dbReference type="Proteomes" id="UP000093510">
    <property type="component" value="Unassembled WGS sequence"/>
</dbReference>
<dbReference type="InterPro" id="IPR036388">
    <property type="entry name" value="WH-like_DNA-bd_sf"/>
</dbReference>
<dbReference type="EMBL" id="LVEP01000009">
    <property type="protein sequence ID" value="OCB78447.1"/>
    <property type="molecule type" value="Genomic_DNA"/>
</dbReference>
<accession>A0A1B9E909</accession>
<dbReference type="Pfam" id="PF01022">
    <property type="entry name" value="HTH_5"/>
    <property type="match status" value="1"/>
</dbReference>
<dbReference type="NCBIfam" id="NF033788">
    <property type="entry name" value="HTH_metalloreg"/>
    <property type="match status" value="1"/>
</dbReference>
<organism evidence="5 6">
    <name type="scientific">Flavobacterium crassostreae</name>
    <dbReference type="NCBI Taxonomy" id="1763534"/>
    <lineage>
        <taxon>Bacteria</taxon>
        <taxon>Pseudomonadati</taxon>
        <taxon>Bacteroidota</taxon>
        <taxon>Flavobacteriia</taxon>
        <taxon>Flavobacteriales</taxon>
        <taxon>Flavobacteriaceae</taxon>
        <taxon>Flavobacterium</taxon>
    </lineage>
</organism>
<dbReference type="OrthoDB" id="9799175at2"/>
<evidence type="ECO:0000256" key="3">
    <source>
        <dbReference type="ARBA" id="ARBA00023163"/>
    </source>
</evidence>
<dbReference type="STRING" id="1763534.GCA_001831475_02032"/>
<evidence type="ECO:0000256" key="2">
    <source>
        <dbReference type="ARBA" id="ARBA00023125"/>
    </source>
</evidence>
<dbReference type="SMART" id="SM00418">
    <property type="entry name" value="HTH_ARSR"/>
    <property type="match status" value="1"/>
</dbReference>
<dbReference type="InterPro" id="IPR001845">
    <property type="entry name" value="HTH_ArsR_DNA-bd_dom"/>
</dbReference>
<evidence type="ECO:0000313" key="5">
    <source>
        <dbReference type="EMBL" id="OCB78447.1"/>
    </source>
</evidence>
<protein>
    <submittedName>
        <fullName evidence="5">Transcriptional regulator</fullName>
    </submittedName>
</protein>
<dbReference type="InterPro" id="IPR047796">
    <property type="entry name" value="SdpR-like_repress"/>
</dbReference>
<gene>
    <name evidence="5" type="ORF">LPBF_02210</name>
</gene>
<evidence type="ECO:0000259" key="4">
    <source>
        <dbReference type="PROSITE" id="PS50987"/>
    </source>
</evidence>
<sequence>MNDVFKALNDPTRREILKMLRKRDMTAGDIAAKFDMTAPSISHHLEKLKRAGLVTTVKQGQYVLYSINTTIVDDLLQYVLTLKKKI</sequence>
<dbReference type="Gene3D" id="1.10.10.10">
    <property type="entry name" value="Winged helix-like DNA-binding domain superfamily/Winged helix DNA-binding domain"/>
    <property type="match status" value="1"/>
</dbReference>
<name>A0A1B9E909_9FLAO</name>
<dbReference type="GO" id="GO:0003700">
    <property type="term" value="F:DNA-binding transcription factor activity"/>
    <property type="evidence" value="ECO:0007669"/>
    <property type="project" value="InterPro"/>
</dbReference>
<keyword evidence="2" id="KW-0238">DNA-binding</keyword>
<dbReference type="RefSeq" id="WP_066331934.1">
    <property type="nucleotide sequence ID" value="NZ_CP017688.1"/>
</dbReference>
<dbReference type="InterPro" id="IPR051081">
    <property type="entry name" value="HTH_MetalResp_TranReg"/>
</dbReference>
<dbReference type="PANTHER" id="PTHR33154">
    <property type="entry name" value="TRANSCRIPTIONAL REGULATOR, ARSR FAMILY"/>
    <property type="match status" value="1"/>
</dbReference>
<dbReference type="PANTHER" id="PTHR33154:SF33">
    <property type="entry name" value="TRANSCRIPTIONAL REPRESSOR SDPR"/>
    <property type="match status" value="1"/>
</dbReference>